<dbReference type="PANTHER" id="PTHR36174:SF1">
    <property type="entry name" value="LIPID II:GLYCINE GLYCYLTRANSFERASE"/>
    <property type="match status" value="1"/>
</dbReference>
<evidence type="ECO:0000259" key="1">
    <source>
        <dbReference type="Pfam" id="PF13480"/>
    </source>
</evidence>
<gene>
    <name evidence="2" type="ORF">OEZ71_13665</name>
</gene>
<proteinExistence type="predicted"/>
<protein>
    <submittedName>
        <fullName evidence="2">GNAT family N-acetyltransferase</fullName>
    </submittedName>
</protein>
<accession>A0ABT2ZQB2</accession>
<dbReference type="PANTHER" id="PTHR36174">
    <property type="entry name" value="LIPID II:GLYCINE GLYCYLTRANSFERASE"/>
    <property type="match status" value="1"/>
</dbReference>
<dbReference type="Proteomes" id="UP001652564">
    <property type="component" value="Unassembled WGS sequence"/>
</dbReference>
<dbReference type="RefSeq" id="WP_263740548.1">
    <property type="nucleotide sequence ID" value="NZ_JAOWKZ010000003.1"/>
</dbReference>
<evidence type="ECO:0000313" key="3">
    <source>
        <dbReference type="Proteomes" id="UP001652564"/>
    </source>
</evidence>
<dbReference type="Gene3D" id="3.40.630.30">
    <property type="match status" value="1"/>
</dbReference>
<evidence type="ECO:0000313" key="2">
    <source>
        <dbReference type="EMBL" id="MCV2873341.1"/>
    </source>
</evidence>
<feature type="domain" description="BioF2-like acetyltransferase" evidence="1">
    <location>
        <begin position="150"/>
        <end position="267"/>
    </location>
</feature>
<keyword evidence="3" id="KW-1185">Reference proteome</keyword>
<dbReference type="EMBL" id="JAOWKZ010000003">
    <property type="protein sequence ID" value="MCV2873341.1"/>
    <property type="molecule type" value="Genomic_DNA"/>
</dbReference>
<reference evidence="2 3" key="1">
    <citation type="submission" date="2022-10" db="EMBL/GenBank/DDBJ databases">
        <title>Defluviimonas sp. nov., isolated from ocean surface sediments.</title>
        <authorList>
            <person name="He W."/>
            <person name="Wang L."/>
            <person name="Zhang D.-F."/>
        </authorList>
    </citation>
    <scope>NUCLEOTIDE SEQUENCE [LARGE SCALE GENOMIC DNA]</scope>
    <source>
        <strain evidence="2 3">WL0050</strain>
    </source>
</reference>
<name>A0ABT2ZQB2_9RHOB</name>
<dbReference type="InterPro" id="IPR038740">
    <property type="entry name" value="BioF2-like_GNAT_dom"/>
</dbReference>
<organism evidence="2 3">
    <name type="scientific">Albidovulum litorale</name>
    <dbReference type="NCBI Taxonomy" id="2984134"/>
    <lineage>
        <taxon>Bacteria</taxon>
        <taxon>Pseudomonadati</taxon>
        <taxon>Pseudomonadota</taxon>
        <taxon>Alphaproteobacteria</taxon>
        <taxon>Rhodobacterales</taxon>
        <taxon>Paracoccaceae</taxon>
        <taxon>Albidovulum</taxon>
    </lineage>
</organism>
<comment type="caution">
    <text evidence="2">The sequence shown here is derived from an EMBL/GenBank/DDBJ whole genome shotgun (WGS) entry which is preliminary data.</text>
</comment>
<dbReference type="InterPro" id="IPR050644">
    <property type="entry name" value="PG_Glycine_Bridge_Synth"/>
</dbReference>
<dbReference type="Pfam" id="PF13480">
    <property type="entry name" value="Acetyltransf_6"/>
    <property type="match status" value="1"/>
</dbReference>
<sequence>MEIVWDQIDRKGWRAATAKVSLPAQQHWTYGAVLSAMGRNVRHAEIIFGGRRLGLAQVVSRRFGPLRVTLLSRGPVWLEPVAPDFAVRALRALGREAGLMIVTPEVELRGAGLIPLIAARHEAVIELRPAPSEIRARLGGKWRNRLVRAELEGISVLQSLPDSGQLARLLSREVEQQRQRGYRALPPAFTLGWLKADPEGMILYEAQHRGRTIATMLVLLHRPGASYHIGWSGAEGRRVNAHQLLLWHVIRDLHEQGYRTLDLGDASADAAPGLARFKIGSGATVAPLGATMLVLPALTRPRS</sequence>
<dbReference type="SUPFAM" id="SSF55729">
    <property type="entry name" value="Acyl-CoA N-acyltransferases (Nat)"/>
    <property type="match status" value="1"/>
</dbReference>
<dbReference type="InterPro" id="IPR016181">
    <property type="entry name" value="Acyl_CoA_acyltransferase"/>
</dbReference>